<organism evidence="3">
    <name type="scientific">Percolomonas cosmopolitus</name>
    <dbReference type="NCBI Taxonomy" id="63605"/>
    <lineage>
        <taxon>Eukaryota</taxon>
        <taxon>Discoba</taxon>
        <taxon>Heterolobosea</taxon>
        <taxon>Tetramitia</taxon>
        <taxon>Eutetramitia</taxon>
        <taxon>Percolomonadidae</taxon>
        <taxon>Percolomonas</taxon>
    </lineage>
</organism>
<feature type="coiled-coil region" evidence="1">
    <location>
        <begin position="189"/>
        <end position="216"/>
    </location>
</feature>
<feature type="region of interest" description="Disordered" evidence="2">
    <location>
        <begin position="595"/>
        <end position="632"/>
    </location>
</feature>
<protein>
    <submittedName>
        <fullName evidence="3">Uncharacterized protein</fullName>
    </submittedName>
</protein>
<evidence type="ECO:0000313" key="3">
    <source>
        <dbReference type="EMBL" id="CAD9086051.1"/>
    </source>
</evidence>
<name>A0A7S1PI07_9EUKA</name>
<feature type="coiled-coil region" evidence="1">
    <location>
        <begin position="429"/>
        <end position="456"/>
    </location>
</feature>
<reference evidence="3" key="1">
    <citation type="submission" date="2021-01" db="EMBL/GenBank/DDBJ databases">
        <authorList>
            <person name="Corre E."/>
            <person name="Pelletier E."/>
            <person name="Niang G."/>
            <person name="Scheremetjew M."/>
            <person name="Finn R."/>
            <person name="Kale V."/>
            <person name="Holt S."/>
            <person name="Cochrane G."/>
            <person name="Meng A."/>
            <person name="Brown T."/>
            <person name="Cohen L."/>
        </authorList>
    </citation>
    <scope>NUCLEOTIDE SEQUENCE</scope>
    <source>
        <strain evidence="3">WS</strain>
    </source>
</reference>
<sequence>MALTRTLCSWEVQWFRTQLVPIHLPPTYLHFLPLLRQTHHSLHQVVMTTPSLPTLNPFLRFVQKPEKSHDFNKTYSEIEKLLKDSKKQISALNHAESAAAVVNQHHTSPNHNNSGATATAGLRHSHEWNKTKKRKHYLTRAVPAASGGESHHGMMDGEVSPFDKFTHSASLVHLPINLRHEVAKYKHDVSEYLELEKRVKERKRELKRRKQTRKKEETFTTNLVVKNIEHVETRDELLRQNLHKMARNLPEVRRREKSLANTRKEHIQDQIDKKNQWMEYLTEFSSPKDREKYVYGKERHRQLWILVVLSRFVSPLESALFEHRIKNGCNLTNNPPTSERQLCLFNMHKRRLFMEIRRREQNPLDLNPFVAHLKYRINRQWAAAQMIRNFSLQVAESKMTVDTIKQYLLRIRQCQRYVKNYLVCKKARLLVMRLQLEKYQKEQQRLKKLRMAQKLNTLSTTREHIMDRKKRIVRLKEKMSDPALFFDFPDLVTNKLLREHLSARTRRHIAMLIKMKSLQRVQKPATTRNFTMFSKFIKTKAQKPAYMPTPKFSSLLTQEELKEVYQECISQTMMLSDANMIVLMHNGVVIRKVGNKVNPNKTSPQKSRRQQAKGQNPLSPKKKRTNKKNLSLSQLEEDNNISLLLQKLRERANAANYNQFISKTQKDHRSSDTFLTSVELTSDDSRSTIADVLPDDD</sequence>
<accession>A0A7S1PI07</accession>
<keyword evidence="1" id="KW-0175">Coiled coil</keyword>
<dbReference type="AlphaFoldDB" id="A0A7S1PI07"/>
<gene>
    <name evidence="3" type="ORF">PCOS0759_LOCUS9305</name>
</gene>
<dbReference type="EMBL" id="HBGD01011287">
    <property type="protein sequence ID" value="CAD9086051.1"/>
    <property type="molecule type" value="Transcribed_RNA"/>
</dbReference>
<proteinExistence type="predicted"/>
<evidence type="ECO:0000256" key="2">
    <source>
        <dbReference type="SAM" id="MobiDB-lite"/>
    </source>
</evidence>
<evidence type="ECO:0000256" key="1">
    <source>
        <dbReference type="SAM" id="Coils"/>
    </source>
</evidence>